<evidence type="ECO:0000256" key="11">
    <source>
        <dbReference type="ARBA" id="ARBA00023136"/>
    </source>
</evidence>
<protein>
    <recommendedName>
        <fullName evidence="3">histidine kinase</fullName>
        <ecNumber evidence="3">2.7.13.3</ecNumber>
    </recommendedName>
</protein>
<evidence type="ECO:0000256" key="12">
    <source>
        <dbReference type="SAM" id="Phobius"/>
    </source>
</evidence>
<feature type="domain" description="Histidine kinase" evidence="13">
    <location>
        <begin position="127"/>
        <end position="337"/>
    </location>
</feature>
<keyword evidence="9 12" id="KW-1133">Transmembrane helix</keyword>
<dbReference type="SMART" id="SM00387">
    <property type="entry name" value="HATPase_c"/>
    <property type="match status" value="1"/>
</dbReference>
<dbReference type="Gene3D" id="3.30.565.10">
    <property type="entry name" value="Histidine kinase-like ATPase, C-terminal domain"/>
    <property type="match status" value="1"/>
</dbReference>
<evidence type="ECO:0000256" key="4">
    <source>
        <dbReference type="ARBA" id="ARBA00022475"/>
    </source>
</evidence>
<dbReference type="InterPro" id="IPR004358">
    <property type="entry name" value="Sig_transdc_His_kin-like_C"/>
</dbReference>
<dbReference type="InterPro" id="IPR005467">
    <property type="entry name" value="His_kinase_dom"/>
</dbReference>
<dbReference type="SMART" id="SM00388">
    <property type="entry name" value="HisKA"/>
    <property type="match status" value="1"/>
</dbReference>
<dbReference type="PRINTS" id="PR00344">
    <property type="entry name" value="BCTRLSENSOR"/>
</dbReference>
<evidence type="ECO:0000313" key="14">
    <source>
        <dbReference type="EMBL" id="MFD1399317.1"/>
    </source>
</evidence>
<feature type="transmembrane region" description="Helical" evidence="12">
    <location>
        <begin position="12"/>
        <end position="30"/>
    </location>
</feature>
<dbReference type="Pfam" id="PF02518">
    <property type="entry name" value="HATPase_c"/>
    <property type="match status" value="1"/>
</dbReference>
<reference evidence="15" key="1">
    <citation type="journal article" date="2019" name="Int. J. Syst. Evol. Microbiol.">
        <title>The Global Catalogue of Microorganisms (GCM) 10K type strain sequencing project: providing services to taxonomists for standard genome sequencing and annotation.</title>
        <authorList>
            <consortium name="The Broad Institute Genomics Platform"/>
            <consortium name="The Broad Institute Genome Sequencing Center for Infectious Disease"/>
            <person name="Wu L."/>
            <person name="Ma J."/>
        </authorList>
    </citation>
    <scope>NUCLEOTIDE SEQUENCE [LARGE SCALE GENOMIC DNA]</scope>
    <source>
        <strain evidence="15">CCM 9110</strain>
    </source>
</reference>
<dbReference type="RefSeq" id="WP_204118122.1">
    <property type="nucleotide sequence ID" value="NZ_BOLV01000002.1"/>
</dbReference>
<evidence type="ECO:0000256" key="5">
    <source>
        <dbReference type="ARBA" id="ARBA00022553"/>
    </source>
</evidence>
<dbReference type="PANTHER" id="PTHR45453:SF2">
    <property type="entry name" value="HISTIDINE KINASE"/>
    <property type="match status" value="1"/>
</dbReference>
<keyword evidence="11 12" id="KW-0472">Membrane</keyword>
<dbReference type="InterPro" id="IPR036890">
    <property type="entry name" value="HATPase_C_sf"/>
</dbReference>
<dbReference type="InterPro" id="IPR050351">
    <property type="entry name" value="BphY/WalK/GraS-like"/>
</dbReference>
<evidence type="ECO:0000256" key="3">
    <source>
        <dbReference type="ARBA" id="ARBA00012438"/>
    </source>
</evidence>
<dbReference type="SUPFAM" id="SSF47384">
    <property type="entry name" value="Homodimeric domain of signal transducing histidine kinase"/>
    <property type="match status" value="1"/>
</dbReference>
<keyword evidence="7 12" id="KW-0812">Transmembrane</keyword>
<dbReference type="SUPFAM" id="SSF55874">
    <property type="entry name" value="ATPase domain of HSP90 chaperone/DNA topoisomerase II/histidine kinase"/>
    <property type="match status" value="1"/>
</dbReference>
<evidence type="ECO:0000259" key="13">
    <source>
        <dbReference type="PROSITE" id="PS50109"/>
    </source>
</evidence>
<evidence type="ECO:0000256" key="2">
    <source>
        <dbReference type="ARBA" id="ARBA00004651"/>
    </source>
</evidence>
<keyword evidence="5" id="KW-0597">Phosphoprotein</keyword>
<evidence type="ECO:0000256" key="6">
    <source>
        <dbReference type="ARBA" id="ARBA00022679"/>
    </source>
</evidence>
<evidence type="ECO:0000256" key="7">
    <source>
        <dbReference type="ARBA" id="ARBA00022692"/>
    </source>
</evidence>
<feature type="transmembrane region" description="Helical" evidence="12">
    <location>
        <begin position="42"/>
        <end position="60"/>
    </location>
</feature>
<dbReference type="EC" id="2.7.13.3" evidence="3"/>
<gene>
    <name evidence="14" type="ORF">ACFQ41_08335</name>
</gene>
<keyword evidence="15" id="KW-1185">Reference proteome</keyword>
<dbReference type="GO" id="GO:0016301">
    <property type="term" value="F:kinase activity"/>
    <property type="evidence" value="ECO:0007669"/>
    <property type="project" value="UniProtKB-KW"/>
</dbReference>
<dbReference type="PROSITE" id="PS50109">
    <property type="entry name" value="HIS_KIN"/>
    <property type="match status" value="1"/>
</dbReference>
<evidence type="ECO:0000256" key="10">
    <source>
        <dbReference type="ARBA" id="ARBA00023012"/>
    </source>
</evidence>
<evidence type="ECO:0000256" key="1">
    <source>
        <dbReference type="ARBA" id="ARBA00000085"/>
    </source>
</evidence>
<dbReference type="InterPro" id="IPR003594">
    <property type="entry name" value="HATPase_dom"/>
</dbReference>
<keyword evidence="10" id="KW-0902">Two-component regulatory system</keyword>
<organism evidence="14 15">
    <name type="scientific">Lacticaseibacillus suilingensis</name>
    <dbReference type="NCBI Taxonomy" id="2799577"/>
    <lineage>
        <taxon>Bacteria</taxon>
        <taxon>Bacillati</taxon>
        <taxon>Bacillota</taxon>
        <taxon>Bacilli</taxon>
        <taxon>Lactobacillales</taxon>
        <taxon>Lactobacillaceae</taxon>
        <taxon>Lacticaseibacillus</taxon>
    </lineage>
</organism>
<accession>A0ABW4BFN1</accession>
<dbReference type="PANTHER" id="PTHR45453">
    <property type="entry name" value="PHOSPHATE REGULON SENSOR PROTEIN PHOR"/>
    <property type="match status" value="1"/>
</dbReference>
<keyword evidence="4" id="KW-1003">Cell membrane</keyword>
<dbReference type="Proteomes" id="UP001597199">
    <property type="component" value="Unassembled WGS sequence"/>
</dbReference>
<name>A0ABW4BFN1_9LACO</name>
<dbReference type="InterPro" id="IPR036097">
    <property type="entry name" value="HisK_dim/P_sf"/>
</dbReference>
<evidence type="ECO:0000256" key="8">
    <source>
        <dbReference type="ARBA" id="ARBA00022777"/>
    </source>
</evidence>
<dbReference type="EMBL" id="JBHTOA010000031">
    <property type="protein sequence ID" value="MFD1399317.1"/>
    <property type="molecule type" value="Genomic_DNA"/>
</dbReference>
<proteinExistence type="predicted"/>
<keyword evidence="6" id="KW-0808">Transferase</keyword>
<comment type="catalytic activity">
    <reaction evidence="1">
        <text>ATP + protein L-histidine = ADP + protein N-phospho-L-histidine.</text>
        <dbReference type="EC" id="2.7.13.3"/>
    </reaction>
</comment>
<sequence length="353" mass="39913">MTFWEYLRDRRAAMVFFCLGLALFDFGLWLDPRHLVHPGTLVYISLLVALFGAVVLVWQYRRTKAWVNQFKSRAEAGEDALTWRLPEAHHYDQQAIVAAYNHVLREHQKTQSQLIAQQQDQKAFIDSWVHEIKVPLAATTLLRDSLDGKAPEQPLDEMALQLDKINFYVEQVLYYSRLDSFSKDYLLREYDLTKIVDSVVVDQRNSFIAGQLRFQLQGGPLTVVTDEKWLRFILTQIITNAIKYTKPGGTITAALADTPTEATLTLSDTGIGIPVDEQHRVFEKGFTGTNGRNANQKSTGLGLYLAAQLSQKLGHHLTLTSTVDQGTSVVVHFPHLSYYGESGNTLTKPTVEE</sequence>
<dbReference type="CDD" id="cd00082">
    <property type="entry name" value="HisKA"/>
    <property type="match status" value="1"/>
</dbReference>
<comment type="caution">
    <text evidence="14">The sequence shown here is derived from an EMBL/GenBank/DDBJ whole genome shotgun (WGS) entry which is preliminary data.</text>
</comment>
<comment type="subcellular location">
    <subcellularLocation>
        <location evidence="2">Cell membrane</location>
        <topology evidence="2">Multi-pass membrane protein</topology>
    </subcellularLocation>
</comment>
<keyword evidence="8 14" id="KW-0418">Kinase</keyword>
<evidence type="ECO:0000256" key="9">
    <source>
        <dbReference type="ARBA" id="ARBA00022989"/>
    </source>
</evidence>
<dbReference type="InterPro" id="IPR003661">
    <property type="entry name" value="HisK_dim/P_dom"/>
</dbReference>
<evidence type="ECO:0000313" key="15">
    <source>
        <dbReference type="Proteomes" id="UP001597199"/>
    </source>
</evidence>